<evidence type="ECO:0000313" key="3">
    <source>
        <dbReference type="EMBL" id="CKT95033.1"/>
    </source>
</evidence>
<evidence type="ECO:0000313" key="7">
    <source>
        <dbReference type="EMBL" id="COW68497.1"/>
    </source>
</evidence>
<reference evidence="5" key="2">
    <citation type="submission" date="2015-03" db="EMBL/GenBank/DDBJ databases">
        <authorList>
            <person name="Murphy D."/>
        </authorList>
    </citation>
    <scope>NUCLEOTIDE SEQUENCE [LARGE SCALE GENOMIC DNA]</scope>
    <source>
        <strain evidence="5">K00500041</strain>
    </source>
</reference>
<dbReference type="AlphaFoldDB" id="A0A0U0S636"/>
<dbReference type="Proteomes" id="UP000048948">
    <property type="component" value="Unassembled WGS sequence"/>
</dbReference>
<evidence type="ECO:0000313" key="8">
    <source>
        <dbReference type="Proteomes" id="UP000038802"/>
    </source>
</evidence>
<dbReference type="Proteomes" id="UP000044938">
    <property type="component" value="Unassembled WGS sequence"/>
</dbReference>
<sequence>MVPLRTIGPASIEVWISSPVRSRNPVLMNTTRSAAALMHALRLTVVRRSSSMMPIFMVFCGNPSTSSTRLNSSQVNATSAGPCIFGLTM</sequence>
<evidence type="ECO:0000313" key="4">
    <source>
        <dbReference type="EMBL" id="CNW28338.1"/>
    </source>
</evidence>
<dbReference type="EMBL" id="CNGE01001274">
    <property type="protein sequence ID" value="CKT95033.1"/>
    <property type="molecule type" value="Genomic_DNA"/>
</dbReference>
<dbReference type="Proteomes" id="UP000046680">
    <property type="component" value="Unassembled WGS sequence"/>
</dbReference>
<evidence type="ECO:0000313" key="1">
    <source>
        <dbReference type="EMBL" id="CFE41225.1"/>
    </source>
</evidence>
<dbReference type="EMBL" id="CHKL01000388">
    <property type="protein sequence ID" value="COW68497.1"/>
    <property type="molecule type" value="Genomic_DNA"/>
</dbReference>
<evidence type="ECO:0000313" key="2">
    <source>
        <dbReference type="EMBL" id="CFR79369.1"/>
    </source>
</evidence>
<dbReference type="EMBL" id="CQQC01001838">
    <property type="protein sequence ID" value="CNW28338.1"/>
    <property type="molecule type" value="Genomic_DNA"/>
</dbReference>
<dbReference type="Proteomes" id="UP000048289">
    <property type="component" value="Unassembled WGS sequence"/>
</dbReference>
<evidence type="ECO:0000313" key="10">
    <source>
        <dbReference type="Proteomes" id="UP000044938"/>
    </source>
</evidence>
<evidence type="ECO:0000313" key="13">
    <source>
        <dbReference type="Proteomes" id="UP000048600"/>
    </source>
</evidence>
<organism evidence="5 8">
    <name type="scientific">Mycobacterium tuberculosis</name>
    <dbReference type="NCBI Taxonomy" id="1773"/>
    <lineage>
        <taxon>Bacteria</taxon>
        <taxon>Bacillati</taxon>
        <taxon>Actinomycetota</taxon>
        <taxon>Actinomycetes</taxon>
        <taxon>Mycobacteriales</taxon>
        <taxon>Mycobacteriaceae</taxon>
        <taxon>Mycobacterium</taxon>
        <taxon>Mycobacterium tuberculosis complex</taxon>
    </lineage>
</organism>
<evidence type="ECO:0000313" key="5">
    <source>
        <dbReference type="EMBL" id="COW40505.1"/>
    </source>
</evidence>
<dbReference type="EMBL" id="CSAJ01000373">
    <property type="protein sequence ID" value="COW48919.1"/>
    <property type="molecule type" value="Genomic_DNA"/>
</dbReference>
<dbReference type="Proteomes" id="UP000048600">
    <property type="component" value="Unassembled WGS sequence"/>
</dbReference>
<dbReference type="Proteomes" id="UP000038802">
    <property type="component" value="Unassembled WGS sequence"/>
</dbReference>
<dbReference type="EMBL" id="CGCX01000580">
    <property type="protein sequence ID" value="CFR79369.1"/>
    <property type="molecule type" value="Genomic_DNA"/>
</dbReference>
<reference evidence="8 9" key="1">
    <citation type="submission" date="2015-03" db="EMBL/GenBank/DDBJ databases">
        <authorList>
            <consortium name="Pathogen Informatics"/>
        </authorList>
    </citation>
    <scope>NUCLEOTIDE SEQUENCE [LARGE SCALE GENOMIC DNA]</scope>
    <source>
        <strain evidence="3 14">Bir 172</strain>
        <strain evidence="2 11">C09601061</strain>
        <strain evidence="4 9">D00501624</strain>
        <strain evidence="1 12">G09901357</strain>
        <strain evidence="8">K00500041</strain>
        <strain evidence="6 10">M09401471</strain>
        <strain evidence="7 13">P00601463</strain>
    </source>
</reference>
<proteinExistence type="predicted"/>
<evidence type="ECO:0000313" key="12">
    <source>
        <dbReference type="Proteomes" id="UP000048289"/>
    </source>
</evidence>
<evidence type="ECO:0000313" key="9">
    <source>
        <dbReference type="Proteomes" id="UP000039217"/>
    </source>
</evidence>
<dbReference type="EMBL" id="CFOE01000408">
    <property type="protein sequence ID" value="CFE41225.1"/>
    <property type="molecule type" value="Genomic_DNA"/>
</dbReference>
<protein>
    <submittedName>
        <fullName evidence="5">Uncharacterized protein</fullName>
    </submittedName>
</protein>
<accession>A0A0U0S636</accession>
<evidence type="ECO:0000313" key="6">
    <source>
        <dbReference type="EMBL" id="COW48919.1"/>
    </source>
</evidence>
<name>A0A0U0S636_MYCTX</name>
<evidence type="ECO:0000313" key="11">
    <source>
        <dbReference type="Proteomes" id="UP000046680"/>
    </source>
</evidence>
<dbReference type="EMBL" id="CSAE01000505">
    <property type="protein sequence ID" value="COW40505.1"/>
    <property type="molecule type" value="Genomic_DNA"/>
</dbReference>
<dbReference type="Proteomes" id="UP000039217">
    <property type="component" value="Unassembled WGS sequence"/>
</dbReference>
<evidence type="ECO:0000313" key="14">
    <source>
        <dbReference type="Proteomes" id="UP000048948"/>
    </source>
</evidence>
<gene>
    <name evidence="2" type="ORF">ERS007657_01740</name>
    <name evidence="4" type="ORF">ERS007661_03769</name>
    <name evidence="1" type="ORF">ERS007681_02811</name>
    <name evidence="5" type="ORF">ERS007703_03587</name>
    <name evidence="6" type="ORF">ERS007720_02731</name>
    <name evidence="7" type="ORF">ERS007741_02943</name>
    <name evidence="3" type="ORF">ERS027646_04311</name>
</gene>